<evidence type="ECO:0000256" key="6">
    <source>
        <dbReference type="ARBA" id="ARBA00022842"/>
    </source>
</evidence>
<dbReference type="InterPro" id="IPR034136">
    <property type="entry name" value="TOPRIM_Topo6A/Spo11"/>
</dbReference>
<sequence length="428" mass="46255">MEDGDGIFGLLDEMEGIEEDWAVGCEGGGEILDMDQFPDWDFPSDRSNVSSFTIPLLTPSSSPAASGISVLACIENTITSLTTTLTQTPSASSVGISLHSRRPQTTYFSPHTSSILPLPHTHPSHFTNTTFPRNPRQFTCILTLLSILHAHHSPTSTPPPPPLTKRQIYYHNPTLFRTQRNVDHLLDSLAATFRLTRQDLGICAAGRGLVYGEVYIEGAYFGGEGGGLIPPSFAPESVILAADVGSVLLVEKETIFRALSSLRSGIVQEGLVMLCGKGYPDLSTRRLLFLLREKKGVERAATLVDFDPGGVEIAATYKFGSTLLAHERVAVRGVEVIGVLSQDLVSLITSANASAAGGDGGAAVTALTPRDRKKALALLARPWMLTTPSWKVEIQRMLFWGIKCEVEAFYSGACFARWVLRRVGKAVA</sequence>
<keyword evidence="8" id="KW-0238">DNA-binding</keyword>
<dbReference type="Pfam" id="PF21180">
    <property type="entry name" value="TOP6A-Spo11_Toprim"/>
    <property type="match status" value="1"/>
</dbReference>
<organism evidence="12 13">
    <name type="scientific">Tuber aestivum</name>
    <name type="common">summer truffle</name>
    <dbReference type="NCBI Taxonomy" id="59557"/>
    <lineage>
        <taxon>Eukaryota</taxon>
        <taxon>Fungi</taxon>
        <taxon>Dikarya</taxon>
        <taxon>Ascomycota</taxon>
        <taxon>Pezizomycotina</taxon>
        <taxon>Pezizomycetes</taxon>
        <taxon>Pezizales</taxon>
        <taxon>Tuberaceae</taxon>
        <taxon>Tuber</taxon>
    </lineage>
</organism>
<evidence type="ECO:0000256" key="3">
    <source>
        <dbReference type="ARBA" id="ARBA00006559"/>
    </source>
</evidence>
<dbReference type="InterPro" id="IPR036078">
    <property type="entry name" value="Spo11/TopoVI_A_sf"/>
</dbReference>
<dbReference type="Pfam" id="PF04406">
    <property type="entry name" value="TP6A_N"/>
    <property type="match status" value="1"/>
</dbReference>
<dbReference type="Gene3D" id="3.40.1360.10">
    <property type="match status" value="1"/>
</dbReference>
<protein>
    <recommendedName>
        <fullName evidence="4">DNA topoisomerase (ATP-hydrolyzing)</fullName>
        <ecNumber evidence="4">5.6.2.2</ecNumber>
    </recommendedName>
</protein>
<accession>A0A292PKQ2</accession>
<evidence type="ECO:0000256" key="7">
    <source>
        <dbReference type="ARBA" id="ARBA00023029"/>
    </source>
</evidence>
<dbReference type="SUPFAM" id="SSF56726">
    <property type="entry name" value="DNA topoisomerase IV, alpha subunit"/>
    <property type="match status" value="1"/>
</dbReference>
<comment type="catalytic activity">
    <reaction evidence="1">
        <text>ATP-dependent breakage, passage and rejoining of double-stranded DNA.</text>
        <dbReference type="EC" id="5.6.2.2"/>
    </reaction>
</comment>
<dbReference type="GO" id="GO:0003918">
    <property type="term" value="F:DNA topoisomerase type II (double strand cut, ATP-hydrolyzing) activity"/>
    <property type="evidence" value="ECO:0007669"/>
    <property type="project" value="UniProtKB-EC"/>
</dbReference>
<dbReference type="PRINTS" id="PR01550">
    <property type="entry name" value="TOP6AFAMILY"/>
</dbReference>
<dbReference type="InterPro" id="IPR036388">
    <property type="entry name" value="WH-like_DNA-bd_sf"/>
</dbReference>
<dbReference type="Proteomes" id="UP001412239">
    <property type="component" value="Unassembled WGS sequence"/>
</dbReference>
<comment type="cofactor">
    <cofactor evidence="2">
        <name>Mg(2+)</name>
        <dbReference type="ChEBI" id="CHEBI:18420"/>
    </cofactor>
</comment>
<reference evidence="12" key="1">
    <citation type="submission" date="2015-10" db="EMBL/GenBank/DDBJ databases">
        <authorList>
            <person name="Regsiter A."/>
            <person name="william w."/>
        </authorList>
    </citation>
    <scope>NUCLEOTIDE SEQUENCE</scope>
    <source>
        <strain evidence="12">Montdore</strain>
    </source>
</reference>
<evidence type="ECO:0000313" key="13">
    <source>
        <dbReference type="Proteomes" id="UP001412239"/>
    </source>
</evidence>
<dbReference type="GO" id="GO:0046872">
    <property type="term" value="F:metal ion binding"/>
    <property type="evidence" value="ECO:0007669"/>
    <property type="project" value="UniProtKB-KW"/>
</dbReference>
<dbReference type="Gene3D" id="1.10.10.10">
    <property type="entry name" value="Winged helix-like DNA-binding domain superfamily/Winged helix DNA-binding domain"/>
    <property type="match status" value="1"/>
</dbReference>
<gene>
    <name evidence="12" type="ORF">GSTUAT00008209001</name>
</gene>
<dbReference type="PANTHER" id="PTHR10848">
    <property type="entry name" value="MEIOTIC RECOMBINATION PROTEIN SPO11"/>
    <property type="match status" value="1"/>
</dbReference>
<keyword evidence="6" id="KW-0460">Magnesium</keyword>
<proteinExistence type="inferred from homology"/>
<dbReference type="EMBL" id="LN891181">
    <property type="protein sequence ID" value="CUS07704.1"/>
    <property type="molecule type" value="Genomic_DNA"/>
</dbReference>
<dbReference type="InterPro" id="IPR013049">
    <property type="entry name" value="Spo11/TopoVI_A_N"/>
</dbReference>
<evidence type="ECO:0000256" key="4">
    <source>
        <dbReference type="ARBA" id="ARBA00012895"/>
    </source>
</evidence>
<name>A0A292PKQ2_9PEZI</name>
<dbReference type="AlphaFoldDB" id="A0A292PKQ2"/>
<keyword evidence="7" id="KW-0799">Topoisomerase</keyword>
<dbReference type="GO" id="GO:0003677">
    <property type="term" value="F:DNA binding"/>
    <property type="evidence" value="ECO:0007669"/>
    <property type="project" value="UniProtKB-KW"/>
</dbReference>
<dbReference type="EC" id="5.6.2.2" evidence="4"/>
<dbReference type="GO" id="GO:0000228">
    <property type="term" value="C:nuclear chromosome"/>
    <property type="evidence" value="ECO:0007669"/>
    <property type="project" value="TreeGrafter"/>
</dbReference>
<evidence type="ECO:0000259" key="10">
    <source>
        <dbReference type="Pfam" id="PF04406"/>
    </source>
</evidence>
<keyword evidence="5" id="KW-0479">Metal-binding</keyword>
<comment type="similarity">
    <text evidence="3">Belongs to the TOP6A family.</text>
</comment>
<evidence type="ECO:0000259" key="11">
    <source>
        <dbReference type="Pfam" id="PF21180"/>
    </source>
</evidence>
<evidence type="ECO:0000256" key="1">
    <source>
        <dbReference type="ARBA" id="ARBA00000185"/>
    </source>
</evidence>
<evidence type="ECO:0000256" key="5">
    <source>
        <dbReference type="ARBA" id="ARBA00022723"/>
    </source>
</evidence>
<evidence type="ECO:0000313" key="12">
    <source>
        <dbReference type="EMBL" id="CUS07704.1"/>
    </source>
</evidence>
<dbReference type="InterPro" id="IPR002815">
    <property type="entry name" value="Spo11/TopoVI_A"/>
</dbReference>
<dbReference type="PANTHER" id="PTHR10848:SF0">
    <property type="entry name" value="MEIOTIC RECOMBINATION PROTEIN SPO11"/>
    <property type="match status" value="1"/>
</dbReference>
<keyword evidence="9" id="KW-0413">Isomerase</keyword>
<dbReference type="GO" id="GO:0005524">
    <property type="term" value="F:ATP binding"/>
    <property type="evidence" value="ECO:0007669"/>
    <property type="project" value="InterPro"/>
</dbReference>
<keyword evidence="13" id="KW-1185">Reference proteome</keyword>
<dbReference type="GO" id="GO:0000706">
    <property type="term" value="P:meiotic DNA double-strand break processing"/>
    <property type="evidence" value="ECO:0007669"/>
    <property type="project" value="TreeGrafter"/>
</dbReference>
<evidence type="ECO:0000256" key="8">
    <source>
        <dbReference type="ARBA" id="ARBA00023125"/>
    </source>
</evidence>
<dbReference type="GO" id="GO:0007131">
    <property type="term" value="P:reciprocal meiotic recombination"/>
    <property type="evidence" value="ECO:0007669"/>
    <property type="project" value="TreeGrafter"/>
</dbReference>
<evidence type="ECO:0000256" key="9">
    <source>
        <dbReference type="ARBA" id="ARBA00023235"/>
    </source>
</evidence>
<feature type="domain" description="Topoisomerase 6 subunit A/Spo11 TOPRIM" evidence="11">
    <location>
        <begin position="247"/>
        <end position="411"/>
    </location>
</feature>
<dbReference type="GO" id="GO:0042138">
    <property type="term" value="P:meiotic DNA double-strand break formation"/>
    <property type="evidence" value="ECO:0007669"/>
    <property type="project" value="TreeGrafter"/>
</dbReference>
<dbReference type="CDD" id="cd00223">
    <property type="entry name" value="TOPRIM_TopoIIB_SPO"/>
    <property type="match status" value="1"/>
</dbReference>
<evidence type="ECO:0000256" key="2">
    <source>
        <dbReference type="ARBA" id="ARBA00001946"/>
    </source>
</evidence>
<feature type="domain" description="Spo11/DNA topoisomerase VI subunit A N-terminal" evidence="10">
    <location>
        <begin position="136"/>
        <end position="202"/>
    </location>
</feature>